<dbReference type="Pfam" id="PF02728">
    <property type="entry name" value="Cu_amine_oxidN3"/>
    <property type="match status" value="1"/>
</dbReference>
<accession>A0AAJ0CNS7</accession>
<dbReference type="PROSITE" id="PS01165">
    <property type="entry name" value="COPPER_AMINE_OXID_2"/>
    <property type="match status" value="1"/>
</dbReference>
<feature type="region of interest" description="Disordered" evidence="10">
    <location>
        <begin position="667"/>
        <end position="707"/>
    </location>
</feature>
<dbReference type="InterPro" id="IPR049947">
    <property type="entry name" value="Cu_Am_Ox_Cu-bd"/>
</dbReference>
<evidence type="ECO:0000256" key="6">
    <source>
        <dbReference type="ARBA" id="ARBA00023008"/>
    </source>
</evidence>
<keyword evidence="3 9" id="KW-0479">Metal-binding</keyword>
<comment type="similarity">
    <text evidence="2 9">Belongs to the copper/topaquinone oxidase family.</text>
</comment>
<comment type="PTM">
    <text evidence="8 9">Topaquinone (TPQ) is generated by copper-dependent autoxidation of a specific tyrosyl residue.</text>
</comment>
<protein>
    <recommendedName>
        <fullName evidence="9">Amine oxidase</fullName>
        <ecNumber evidence="9">1.4.3.-</ecNumber>
    </recommendedName>
</protein>
<reference evidence="13" key="1">
    <citation type="submission" date="2023-06" db="EMBL/GenBank/DDBJ databases">
        <title>Conoideocrella luteorostrata (Hypocreales: Clavicipitaceae), a potential biocontrol fungus for elongate hemlock scale in United States Christmas tree production areas.</title>
        <authorList>
            <person name="Barrett H."/>
            <person name="Lovett B."/>
            <person name="Macias A.M."/>
            <person name="Stajich J.E."/>
            <person name="Kasson M.T."/>
        </authorList>
    </citation>
    <scope>NUCLEOTIDE SEQUENCE</scope>
    <source>
        <strain evidence="13">ARSEF 14590</strain>
    </source>
</reference>
<comment type="cofactor">
    <cofactor evidence="9">
        <name>Cu cation</name>
        <dbReference type="ChEBI" id="CHEBI:23378"/>
    </cofactor>
    <text evidence="9">Contains 1 topaquinone per subunit.</text>
</comment>
<dbReference type="AlphaFoldDB" id="A0AAJ0CNS7"/>
<evidence type="ECO:0000256" key="2">
    <source>
        <dbReference type="ARBA" id="ARBA00007983"/>
    </source>
</evidence>
<dbReference type="InterPro" id="IPR000269">
    <property type="entry name" value="Cu_amine_oxidase"/>
</dbReference>
<keyword evidence="5 9" id="KW-0560">Oxidoreductase</keyword>
<evidence type="ECO:0000256" key="10">
    <source>
        <dbReference type="SAM" id="MobiDB-lite"/>
    </source>
</evidence>
<dbReference type="Proteomes" id="UP001251528">
    <property type="component" value="Unassembled WGS sequence"/>
</dbReference>
<dbReference type="SUPFAM" id="SSF49998">
    <property type="entry name" value="Amine oxidase catalytic domain"/>
    <property type="match status" value="1"/>
</dbReference>
<dbReference type="GO" id="GO:0048038">
    <property type="term" value="F:quinone binding"/>
    <property type="evidence" value="ECO:0007669"/>
    <property type="project" value="InterPro"/>
</dbReference>
<dbReference type="PANTHER" id="PTHR10638">
    <property type="entry name" value="COPPER AMINE OXIDASE"/>
    <property type="match status" value="1"/>
</dbReference>
<feature type="active site" description="Proton acceptor" evidence="7">
    <location>
        <position position="318"/>
    </location>
</feature>
<feature type="modified residue" description="2',4',5'-topaquinone" evidence="8">
    <location>
        <position position="402"/>
    </location>
</feature>
<gene>
    <name evidence="13" type="ORF">QQS21_007325</name>
</gene>
<organism evidence="13 14">
    <name type="scientific">Conoideocrella luteorostrata</name>
    <dbReference type="NCBI Taxonomy" id="1105319"/>
    <lineage>
        <taxon>Eukaryota</taxon>
        <taxon>Fungi</taxon>
        <taxon>Dikarya</taxon>
        <taxon>Ascomycota</taxon>
        <taxon>Pezizomycotina</taxon>
        <taxon>Sordariomycetes</taxon>
        <taxon>Hypocreomycetidae</taxon>
        <taxon>Hypocreales</taxon>
        <taxon>Clavicipitaceae</taxon>
        <taxon>Conoideocrella</taxon>
    </lineage>
</organism>
<name>A0AAJ0CNS7_9HYPO</name>
<dbReference type="EC" id="1.4.3.-" evidence="9"/>
<dbReference type="GO" id="GO:0005507">
    <property type="term" value="F:copper ion binding"/>
    <property type="evidence" value="ECO:0007669"/>
    <property type="project" value="InterPro"/>
</dbReference>
<dbReference type="SUPFAM" id="SSF54416">
    <property type="entry name" value="Amine oxidase N-terminal region"/>
    <property type="match status" value="2"/>
</dbReference>
<evidence type="ECO:0000313" key="14">
    <source>
        <dbReference type="Proteomes" id="UP001251528"/>
    </source>
</evidence>
<dbReference type="Gene3D" id="3.10.450.40">
    <property type="match status" value="2"/>
</dbReference>
<evidence type="ECO:0000259" key="11">
    <source>
        <dbReference type="Pfam" id="PF01179"/>
    </source>
</evidence>
<keyword evidence="4 7" id="KW-0801">TPQ</keyword>
<evidence type="ECO:0000256" key="7">
    <source>
        <dbReference type="PIRSR" id="PIRSR600269-50"/>
    </source>
</evidence>
<comment type="cofactor">
    <cofactor evidence="1">
        <name>Cu cation</name>
        <dbReference type="ChEBI" id="CHEBI:23378"/>
    </cofactor>
</comment>
<evidence type="ECO:0000256" key="1">
    <source>
        <dbReference type="ARBA" id="ARBA00001935"/>
    </source>
</evidence>
<keyword evidence="6 9" id="KW-0186">Copper</keyword>
<dbReference type="InterPro" id="IPR015798">
    <property type="entry name" value="Cu_amine_oxidase_C"/>
</dbReference>
<dbReference type="InterPro" id="IPR036460">
    <property type="entry name" value="Cu_amine_oxidase_C_sf"/>
</dbReference>
<dbReference type="InterPro" id="IPR015802">
    <property type="entry name" value="Cu_amine_oxidase_N3"/>
</dbReference>
<comment type="caution">
    <text evidence="13">The sequence shown here is derived from an EMBL/GenBank/DDBJ whole genome shotgun (WGS) entry which is preliminary data.</text>
</comment>
<evidence type="ECO:0000256" key="5">
    <source>
        <dbReference type="ARBA" id="ARBA00023002"/>
    </source>
</evidence>
<feature type="active site" description="Schiff-base intermediate with substrate; via topaquinone" evidence="7">
    <location>
        <position position="402"/>
    </location>
</feature>
<dbReference type="Pfam" id="PF01179">
    <property type="entry name" value="Cu_amine_oxid"/>
    <property type="match status" value="1"/>
</dbReference>
<dbReference type="GO" id="GO:0008131">
    <property type="term" value="F:primary methylamine oxidase activity"/>
    <property type="evidence" value="ECO:0007669"/>
    <property type="project" value="InterPro"/>
</dbReference>
<sequence>MTAKEAVVVHPLDPATGEEIEAATALIKKLYHGIPLHFKAAGLQEPPKVNLSAYLQAEHSGMELPYLPRRVFVMWYIHRTPRLFEAVVDVSAGRVERYSEMPRDFHGPVDRAEMNEVAQVVMADSRVKKEIERLQVDDTTIVLDPWDYGVDGEELQERRSQVFMYIRNPENNDPDSCHYSFPLDFMVVVDMAAMKVKKILRLPLGPDQKTTELGTPVPHRRTNPVEAEYTHRLQKNAPRTTVKPYQVVQPEGPSFYVKGSLIEWEKFRFRVGFNWREGITIHDVRFMDRSAFYRLSLSEMFVPYGDPRNPIYRKGAFDLGNVGAGVTANNLALGCDCLGVIQYLGGHVVGNDGAAVEKPNAICIHEIDQGIQWKHTNHRTKNATVVRKRQLVIQQVITVANYEYIFAWVFDQSGEISFETRATGILSTQPIDKDVTVPWGTRVGDGVMAPYHQHIFNVRIDPAVGGDKNTFVYADSVRMPWDQDLNPLGTGYVTKETVINRESSVEDSVADGRIFKIVNRNVRNPVSGTPIGYKVVPIRSQMLSRTLQIDFGALTIIIKMLLAHPGSWHWRRSEFAEQPIWVTKYRDCQLFPAGDYTNQSQGGNGIKSWIDKPEYVVDEDIVIWHTFGFNHIPRCEDFPIMPAEIATMHLKPYNFCEFNPTNNVPPSSQDFNRSMLYEDHGKQPANGKQTNGSKETCCGKNGHADAK</sequence>
<dbReference type="InterPro" id="IPR049948">
    <property type="entry name" value="Cu_Am_ox_TPQ-bd"/>
</dbReference>
<evidence type="ECO:0000313" key="13">
    <source>
        <dbReference type="EMBL" id="KAK2594967.1"/>
    </source>
</evidence>
<dbReference type="EMBL" id="JASWJB010000148">
    <property type="protein sequence ID" value="KAK2594967.1"/>
    <property type="molecule type" value="Genomic_DNA"/>
</dbReference>
<dbReference type="PROSITE" id="PS01164">
    <property type="entry name" value="COPPER_AMINE_OXID_1"/>
    <property type="match status" value="1"/>
</dbReference>
<dbReference type="InterPro" id="IPR016182">
    <property type="entry name" value="Cu_amine_oxidase_N-reg"/>
</dbReference>
<evidence type="ECO:0000256" key="8">
    <source>
        <dbReference type="PIRSR" id="PIRSR600269-51"/>
    </source>
</evidence>
<evidence type="ECO:0000259" key="12">
    <source>
        <dbReference type="Pfam" id="PF02728"/>
    </source>
</evidence>
<feature type="domain" description="Copper amine oxidase catalytic" evidence="11">
    <location>
        <begin position="246"/>
        <end position="661"/>
    </location>
</feature>
<proteinExistence type="inferred from homology"/>
<keyword evidence="14" id="KW-1185">Reference proteome</keyword>
<dbReference type="Gene3D" id="2.70.98.20">
    <property type="entry name" value="Copper amine oxidase, catalytic domain"/>
    <property type="match status" value="1"/>
</dbReference>
<feature type="domain" description="Copper amine oxidase N3-terminal" evidence="12">
    <location>
        <begin position="108"/>
        <end position="199"/>
    </location>
</feature>
<dbReference type="GO" id="GO:0009308">
    <property type="term" value="P:amine metabolic process"/>
    <property type="evidence" value="ECO:0007669"/>
    <property type="project" value="UniProtKB-UniRule"/>
</dbReference>
<dbReference type="PANTHER" id="PTHR10638:SF91">
    <property type="entry name" value="AMINE OXIDASE"/>
    <property type="match status" value="1"/>
</dbReference>
<evidence type="ECO:0000256" key="3">
    <source>
        <dbReference type="ARBA" id="ARBA00022723"/>
    </source>
</evidence>
<evidence type="ECO:0000256" key="4">
    <source>
        <dbReference type="ARBA" id="ARBA00022772"/>
    </source>
</evidence>
<evidence type="ECO:0000256" key="9">
    <source>
        <dbReference type="RuleBase" id="RU000672"/>
    </source>
</evidence>